<evidence type="ECO:0000313" key="1">
    <source>
        <dbReference type="EMBL" id="AMB48763.1"/>
    </source>
</evidence>
<gene>
    <name evidence="1" type="ORF">GpSGHVEth159</name>
</gene>
<name>A0A109QRF7_GHVS</name>
<dbReference type="Proteomes" id="UP000282469">
    <property type="component" value="Segment"/>
</dbReference>
<organismHost>
    <name type="scientific">Glossina</name>
    <name type="common">tsetse flies</name>
    <dbReference type="NCBI Taxonomy" id="7393"/>
</organismHost>
<organism evidence="1 2">
    <name type="scientific">Glossina hytrovirus (isolate Glossina pallidipes/Ethiopia/Seibersdorf/-)</name>
    <name type="common">GHV</name>
    <dbReference type="NCBI Taxonomy" id="379529"/>
    <lineage>
        <taxon>Viruses</taxon>
        <taxon>Viruses incertae sedis</taxon>
        <taxon>Naldaviricetes</taxon>
        <taxon>Lefavirales</taxon>
        <taxon>Hytrosaviridae</taxon>
        <taxon>Glossinavirus</taxon>
        <taxon>Glossinavirus glopallidipedis</taxon>
    </lineage>
</organism>
<accession>A0A109QRF7</accession>
<protein>
    <submittedName>
        <fullName evidence="1">Uncharacterized protein</fullName>
    </submittedName>
</protein>
<proteinExistence type="predicted"/>
<dbReference type="EMBL" id="KU050077">
    <property type="protein sequence ID" value="AMB48763.1"/>
    <property type="molecule type" value="Genomic_DNA"/>
</dbReference>
<evidence type="ECO:0000313" key="2">
    <source>
        <dbReference type="Proteomes" id="UP000282469"/>
    </source>
</evidence>
<reference evidence="1 2" key="1">
    <citation type="journal article" date="2016" name="J. Gen. Virol.">
        <title>Comprehensive annotation of Glossina pallidipes salivary gland hypertrophy virus from Ethiopian tsetse flies: a proteogenomics approach.</title>
        <authorList>
            <person name="Abd-Alla A.M."/>
            <person name="Kariithi H.M."/>
            <person name="Cousserans F."/>
            <person name="Parker N.J."/>
            <person name="Ince I.A."/>
            <person name="Scully E.D."/>
            <person name="Boeren S."/>
            <person name="Geib S.M."/>
            <person name="Mekonnen S."/>
            <person name="Vlak J.M."/>
            <person name="Parker A.G."/>
            <person name="Vreysen M.J."/>
            <person name="Bergoin M."/>
        </authorList>
    </citation>
    <scope>NUCLEOTIDE SEQUENCE [LARGE SCALE GENOMIC DNA]</scope>
    <source>
        <strain evidence="1 2">Ethiopian</strain>
    </source>
</reference>
<sequence length="430" mass="51522">MESRIKYKNFLRHSKLQVKCTYCKQMILIEKYNMHMIQNHIKKTLGLCIWCLKYTWKQRAIEPEVHYGHRYACMMDRIKADNPQQIMMRKMKKNTSHLFLQCKECDKFINTSIKKYIAKKEIINISKYLGTPIDVNWKLIYSLLIDTEEGEEIFKSTMKFIKAIGFDSRWLRLFSILNVIWYHCSINYTEWDDIYLFLNNNANICVLPNWCISNLDNRRIILLVIPNYKNTFEKKIKGKCVTITTIKHFINSIRYLSCSTDSHYYVNSPVIPHFKLICIGLFKNSTQVLTSILTKPIRNMHLKANLTTNVINLKYLLNNHILPYEYVIVRSSFKTPFFLYNSNNEKIFFNTFAENFTNLDCQTYNQFQDDILNLFGNDEIKLNKHQIVMLHEINRIYQQYRLKLMNLKLQIKKQQQPYIFFVSMFSCEKV</sequence>